<gene>
    <name evidence="2" type="ORF">B9Z44_02785</name>
</gene>
<name>A0A315EL44_9BURK</name>
<dbReference type="InterPro" id="IPR019180">
    <property type="entry name" value="Oxidoreductase-like_N"/>
</dbReference>
<comment type="caution">
    <text evidence="2">The sequence shown here is derived from an EMBL/GenBank/DDBJ whole genome shotgun (WGS) entry which is preliminary data.</text>
</comment>
<reference evidence="2 3" key="1">
    <citation type="submission" date="2017-04" db="EMBL/GenBank/DDBJ databases">
        <title>Unexpected and diverse lifestyles within the genus Limnohabitans.</title>
        <authorList>
            <person name="Kasalicky V."/>
            <person name="Mehrshad M."/>
            <person name="Andrei S.-A."/>
            <person name="Salcher M."/>
            <person name="Kratochvilova H."/>
            <person name="Simek K."/>
            <person name="Ghai R."/>
        </authorList>
    </citation>
    <scope>NUCLEOTIDE SEQUENCE [LARGE SCALE GENOMIC DNA]</scope>
    <source>
        <strain evidence="2 3">MWH-C5</strain>
    </source>
</reference>
<organism evidence="2 3">
    <name type="scientific">Limnohabitans curvus</name>
    <dbReference type="NCBI Taxonomy" id="323423"/>
    <lineage>
        <taxon>Bacteria</taxon>
        <taxon>Pseudomonadati</taxon>
        <taxon>Pseudomonadota</taxon>
        <taxon>Betaproteobacteria</taxon>
        <taxon>Burkholderiales</taxon>
        <taxon>Comamonadaceae</taxon>
        <taxon>Limnohabitans</taxon>
    </lineage>
</organism>
<accession>A0A315EL44</accession>
<proteinExistence type="predicted"/>
<dbReference type="Pfam" id="PF09791">
    <property type="entry name" value="Oxidored-like"/>
    <property type="match status" value="1"/>
</dbReference>
<evidence type="ECO:0000313" key="3">
    <source>
        <dbReference type="Proteomes" id="UP000251341"/>
    </source>
</evidence>
<evidence type="ECO:0000259" key="1">
    <source>
        <dbReference type="Pfam" id="PF09791"/>
    </source>
</evidence>
<dbReference type="RefSeq" id="WP_108401668.1">
    <property type="nucleotide sequence ID" value="NZ_NESP01000001.1"/>
</dbReference>
<feature type="domain" description="Oxidoreductase-like" evidence="1">
    <location>
        <begin position="32"/>
        <end position="68"/>
    </location>
</feature>
<evidence type="ECO:0000313" key="2">
    <source>
        <dbReference type="EMBL" id="PUE58616.1"/>
    </source>
</evidence>
<dbReference type="AlphaFoldDB" id="A0A315EL44"/>
<dbReference type="Proteomes" id="UP000251341">
    <property type="component" value="Unassembled WGS sequence"/>
</dbReference>
<protein>
    <submittedName>
        <fullName evidence="2">Oxidoreductase</fullName>
    </submittedName>
</protein>
<sequence>MSIESLADMPLSDGPSAQALFAKAQALASQCGVSLRTPPSEPTTCCGRGCNGCVWEGFFAAATFWREDALALLQAAQWPSR</sequence>
<keyword evidence="3" id="KW-1185">Reference proteome</keyword>
<dbReference type="EMBL" id="NESP01000001">
    <property type="protein sequence ID" value="PUE58616.1"/>
    <property type="molecule type" value="Genomic_DNA"/>
</dbReference>